<dbReference type="Gene3D" id="3.40.50.300">
    <property type="entry name" value="P-loop containing nucleotide triphosphate hydrolases"/>
    <property type="match status" value="1"/>
</dbReference>
<dbReference type="InterPro" id="IPR043365">
    <property type="entry name" value="NWD1"/>
</dbReference>
<proteinExistence type="predicted"/>
<dbReference type="InterPro" id="IPR027417">
    <property type="entry name" value="P-loop_NTPase"/>
</dbReference>
<evidence type="ECO:0000313" key="9">
    <source>
        <dbReference type="Proteomes" id="UP000516260"/>
    </source>
</evidence>
<dbReference type="Gene3D" id="2.130.10.10">
    <property type="entry name" value="YVTN repeat-like/Quinoprotein amine dehydrogenase"/>
    <property type="match status" value="4"/>
</dbReference>
<feature type="region of interest" description="Disordered" evidence="4">
    <location>
        <begin position="1"/>
        <end position="22"/>
    </location>
</feature>
<dbReference type="Pfam" id="PF05729">
    <property type="entry name" value="NACHT"/>
    <property type="match status" value="1"/>
</dbReference>
<dbReference type="Gene3D" id="1.25.40.370">
    <property type="match status" value="1"/>
</dbReference>
<evidence type="ECO:0000259" key="6">
    <source>
        <dbReference type="Pfam" id="PF13271"/>
    </source>
</evidence>
<dbReference type="InterPro" id="IPR019775">
    <property type="entry name" value="WD40_repeat_CS"/>
</dbReference>
<dbReference type="PROSITE" id="PS00678">
    <property type="entry name" value="WD_REPEATS_1"/>
    <property type="match status" value="2"/>
</dbReference>
<keyword evidence="2" id="KW-0677">Repeat</keyword>
<dbReference type="PANTHER" id="PTHR45013:SF1">
    <property type="entry name" value="NACHT DOMAIN- AND WD REPEAT-CONTAINING PROTEIN 1"/>
    <property type="match status" value="1"/>
</dbReference>
<feature type="repeat" description="WD" evidence="3">
    <location>
        <begin position="1182"/>
        <end position="1223"/>
    </location>
</feature>
<sequence length="1626" mass="178517">MAKSPAASGGAGLQDVPSAPRTKDTSNMVRVFISSTLTDMSSERKALLDKAYPEVFAFCRSLGLVFEVVDLHWGVRGAPCGDHGAAEIFLQEIRRCQRTSAGPAFVALLGSRYGHRALPRLIQEKLFISLLSTLSKDPEGAEELRRWYLKDDNAVPPVYVLQPIAAHFPHYDDLRPENSLQRERDAACWRAKEARLLEVLRRAAAAAEAAGDITTEEKQQFNTSGLEQQFELGLWKDDAALSALVFVRDAPRHRGRAAPKGLSKFKDLTADALMDVDAQRLLAGLKSRLHGSCQKVLNLHCVELIKGGVDPKRGEHAQYLDSVCQQFVAQMKARITAALGSSGQRKIWGRLEEEKQEVAEEAAWGSALGARPCAGVCGREALLGKLCFAIWESTGSHHGPLVVHGAAGMGKTALLCKLAQEMGAVLEGGAVVVVRLLSARHPHRPDVVGVLRSLLLQICQAHGLSPPPRVAANSPPRLSESFRSVMAEVSQRGNTLLIVLDALDQLSDLHHAHKLYWLPTSLPPRVHLVVSMDTNSEMFANAQLKLDSDVFFEVGRLAPGDGRKIMESYLRAERRSLTPEQADGVLRLFDSTGSPLHLRLMLAEARRWTSFAPRAEARLGASTEATVAQLFVRLEEAHGQEVVAGALGYLALAREGLLEAELRDVMSLDDDVIGEVYRYFPPPSPSLIRLPPLLWARLRRDLVGHLEERWTDGVASITFTHRCLREAVSARYLTAARRERRLRHLAEYFLGRWAGKLKPTALPGLSLLLSDRKVSPQPLWVAPGVANVRKLQELTYHLLHAGLWEELRQEVIGNAEWLYCKIRVCGVSSVIQDLDQCSQHMDCTETSLVRDALVLMRPTMDFLDGQLDASLFYTELLARLRSLATPFPAVIGQLCGQCEGWLLACPQPVLVPKCSFLQPPGGALQHTLTGLCAGVVCVEVSVAADLLVAGSDDGRMAVWNLTDRQLVHSLFGHTGAVLAIKVVESCAGCLSLAADCSLRRWSLVTGQQLLCIHNVLDPAPSAHLHLFERERLLFVCSSTQVKVWNLDHADGVTASSCSSCVDEGSVVLGVLGGSVVSVAGGRLRIFNPVNGAQTETVFEASAGRLNPAVCVLLQKHQKVLLVSEDGSLHQVSRTSKRMHVFRFPVLPSLLSVTDDENTLITGRDRTLTLFSIRDDSVDQFLVLHHDDAVVSCCVSSDCRLIVSGAADHMIRVWSWTSGALLDTLCSEVPITTLVLLKDFLLSASAASSCIHLWSLRYDARHKPAAHVPSGSAHMAITKDADQIFYVRHQNQMEVFSWNNHKGARCVSECFQVSAEVSCLELLQHKRLLLCGLTSGTVLIYPLALPLETLCIPPPESLCKVICLASSPQEKHLAVAYEDCVRLFEITTRDNFPTVEGPLQVFPLSLLQGPLSSMALLSNHRLLYGTLCGEVTLLDLQAGVSSQLEPHRSRVTCVTASNWETHVLVGSEDAVQRVWSLNPLVLDHTMEYKGLCFEGVLSAAFSESDQFVFTGSQDRTIKVWDVASGNLLMVQYVYSPIVRMVTFRNGFVALSQCGAVIREAFHCPDHISPDYKPLKNVQAHYRVTSREQNQHPGPSHETNLQGFNPAQLNVNLLSMLKTKPSSTCMLL</sequence>
<reference evidence="8 9" key="1">
    <citation type="submission" date="2019-04" db="EMBL/GenBank/DDBJ databases">
        <title>The sequence and de novo assembly of Takifugu bimaculatus genome using PacBio and Hi-C technologies.</title>
        <authorList>
            <person name="Xu P."/>
            <person name="Liu B."/>
            <person name="Zhou Z."/>
        </authorList>
    </citation>
    <scope>NUCLEOTIDE SEQUENCE [LARGE SCALE GENOMIC DNA]</scope>
    <source>
        <strain evidence="8">TB-2018</strain>
        <tissue evidence="8">Muscle</tissue>
    </source>
</reference>
<dbReference type="Proteomes" id="UP000516260">
    <property type="component" value="Chromosome 6"/>
</dbReference>
<dbReference type="InterPro" id="IPR015943">
    <property type="entry name" value="WD40/YVTN_repeat-like_dom_sf"/>
</dbReference>
<comment type="caution">
    <text evidence="8">The sequence shown here is derived from an EMBL/GenBank/DDBJ whole genome shotgun (WGS) entry which is preliminary data.</text>
</comment>
<dbReference type="Pfam" id="PF00400">
    <property type="entry name" value="WD40"/>
    <property type="match status" value="3"/>
</dbReference>
<name>A0A4Z2B7Q2_9TELE</name>
<dbReference type="InterPro" id="IPR036322">
    <property type="entry name" value="WD40_repeat_dom_sf"/>
</dbReference>
<dbReference type="SUPFAM" id="SSF50978">
    <property type="entry name" value="WD40 repeat-like"/>
    <property type="match status" value="1"/>
</dbReference>
<dbReference type="SUPFAM" id="SSF50998">
    <property type="entry name" value="Quinoprotein alcohol dehydrogenase-like"/>
    <property type="match status" value="1"/>
</dbReference>
<evidence type="ECO:0000256" key="4">
    <source>
        <dbReference type="SAM" id="MobiDB-lite"/>
    </source>
</evidence>
<dbReference type="InterPro" id="IPR001680">
    <property type="entry name" value="WD40_rpt"/>
</dbReference>
<organism evidence="8 9">
    <name type="scientific">Takifugu bimaculatus</name>
    <dbReference type="NCBI Taxonomy" id="433685"/>
    <lineage>
        <taxon>Eukaryota</taxon>
        <taxon>Metazoa</taxon>
        <taxon>Chordata</taxon>
        <taxon>Craniata</taxon>
        <taxon>Vertebrata</taxon>
        <taxon>Euteleostomi</taxon>
        <taxon>Actinopterygii</taxon>
        <taxon>Neopterygii</taxon>
        <taxon>Teleostei</taxon>
        <taxon>Neoteleostei</taxon>
        <taxon>Acanthomorphata</taxon>
        <taxon>Eupercaria</taxon>
        <taxon>Tetraodontiformes</taxon>
        <taxon>Tetradontoidea</taxon>
        <taxon>Tetraodontidae</taxon>
        <taxon>Takifugu</taxon>
    </lineage>
</organism>
<dbReference type="PROSITE" id="PS50082">
    <property type="entry name" value="WD_REPEATS_2"/>
    <property type="match status" value="4"/>
</dbReference>
<evidence type="ECO:0008006" key="10">
    <source>
        <dbReference type="Google" id="ProtNLM"/>
    </source>
</evidence>
<dbReference type="Pfam" id="PF25469">
    <property type="entry name" value="WHD_NWD1"/>
    <property type="match status" value="1"/>
</dbReference>
<keyword evidence="1 3" id="KW-0853">WD repeat</keyword>
<dbReference type="InterPro" id="IPR007111">
    <property type="entry name" value="NACHT_NTPase"/>
</dbReference>
<dbReference type="InterPro" id="IPR025139">
    <property type="entry name" value="DUF4062"/>
</dbReference>
<feature type="repeat" description="WD" evidence="3">
    <location>
        <begin position="928"/>
        <end position="969"/>
    </location>
</feature>
<dbReference type="EMBL" id="SWLE01000019">
    <property type="protein sequence ID" value="TNM88075.1"/>
    <property type="molecule type" value="Genomic_DNA"/>
</dbReference>
<evidence type="ECO:0000313" key="8">
    <source>
        <dbReference type="EMBL" id="TNM88075.1"/>
    </source>
</evidence>
<dbReference type="Pfam" id="PF13271">
    <property type="entry name" value="DUF4062"/>
    <property type="match status" value="1"/>
</dbReference>
<feature type="domain" description="DUF4062" evidence="6">
    <location>
        <begin position="30"/>
        <end position="116"/>
    </location>
</feature>
<feature type="repeat" description="WD" evidence="3">
    <location>
        <begin position="1443"/>
        <end position="1477"/>
    </location>
</feature>
<evidence type="ECO:0000256" key="1">
    <source>
        <dbReference type="ARBA" id="ARBA00022574"/>
    </source>
</evidence>
<evidence type="ECO:0000256" key="3">
    <source>
        <dbReference type="PROSITE-ProRule" id="PRU00221"/>
    </source>
</evidence>
<evidence type="ECO:0000259" key="7">
    <source>
        <dbReference type="Pfam" id="PF25469"/>
    </source>
</evidence>
<keyword evidence="9" id="KW-1185">Reference proteome</keyword>
<dbReference type="SMART" id="SM00320">
    <property type="entry name" value="WD40"/>
    <property type="match status" value="8"/>
</dbReference>
<accession>A0A4Z2B7Q2</accession>
<evidence type="ECO:0000259" key="5">
    <source>
        <dbReference type="Pfam" id="PF05729"/>
    </source>
</evidence>
<feature type="repeat" description="WD" evidence="3">
    <location>
        <begin position="1495"/>
        <end position="1529"/>
    </location>
</feature>
<dbReference type="PANTHER" id="PTHR45013">
    <property type="entry name" value="NACHT DOMAIN- AND WD REPEAT-CONTAINING PROTEIN 1"/>
    <property type="match status" value="1"/>
</dbReference>
<dbReference type="PROSITE" id="PS50294">
    <property type="entry name" value="WD_REPEATS_REGION"/>
    <property type="match status" value="2"/>
</dbReference>
<feature type="domain" description="NACHT" evidence="5">
    <location>
        <begin position="401"/>
        <end position="572"/>
    </location>
</feature>
<protein>
    <recommendedName>
        <fullName evidence="10">NACHT domain-containing protein</fullName>
    </recommendedName>
</protein>
<evidence type="ECO:0000256" key="2">
    <source>
        <dbReference type="ARBA" id="ARBA00022737"/>
    </source>
</evidence>
<dbReference type="SUPFAM" id="SSF52540">
    <property type="entry name" value="P-loop containing nucleoside triphosphate hydrolases"/>
    <property type="match status" value="1"/>
</dbReference>
<dbReference type="InterPro" id="IPR057588">
    <property type="entry name" value="NWD1/2-like_WH"/>
</dbReference>
<feature type="domain" description="NWD1/2-like winged helix-turn-helix" evidence="7">
    <location>
        <begin position="629"/>
        <end position="736"/>
    </location>
</feature>
<gene>
    <name evidence="8" type="ORF">fugu_006296</name>
</gene>
<dbReference type="InterPro" id="IPR011047">
    <property type="entry name" value="Quinoprotein_ADH-like_sf"/>
</dbReference>